<feature type="signal peptide" evidence="1">
    <location>
        <begin position="1"/>
        <end position="20"/>
    </location>
</feature>
<protein>
    <submittedName>
        <fullName evidence="2">Uncharacterized protein</fullName>
    </submittedName>
</protein>
<proteinExistence type="predicted"/>
<evidence type="ECO:0000313" key="2">
    <source>
        <dbReference type="EMBL" id="KAK5112399.1"/>
    </source>
</evidence>
<evidence type="ECO:0000256" key="1">
    <source>
        <dbReference type="SAM" id="SignalP"/>
    </source>
</evidence>
<evidence type="ECO:0000313" key="3">
    <source>
        <dbReference type="Proteomes" id="UP001310890"/>
    </source>
</evidence>
<sequence length="157" mass="16779">MVTIYTLIFAVLHTASIALGHPGKLDARGSALAQSLPPSASYNYLLSVKRVLDLGALALGGEQLLGDILDGQLYSEPGFEPSFSGKICHAEDYLTSGPDRAYARPSFVMTVVPDNGFGKRFLMRITGVQKADPSLDVIFAGGTTGLQVPYRYSYSGM</sequence>
<gene>
    <name evidence="2" type="ORF">LTR62_004362</name>
</gene>
<reference evidence="2" key="1">
    <citation type="submission" date="2023-08" db="EMBL/GenBank/DDBJ databases">
        <title>Black Yeasts Isolated from many extreme environments.</title>
        <authorList>
            <person name="Coleine C."/>
            <person name="Stajich J.E."/>
            <person name="Selbmann L."/>
        </authorList>
    </citation>
    <scope>NUCLEOTIDE SEQUENCE</scope>
    <source>
        <strain evidence="2">CCFEE 5401</strain>
    </source>
</reference>
<feature type="chain" id="PRO_5042938644" evidence="1">
    <location>
        <begin position="21"/>
        <end position="157"/>
    </location>
</feature>
<accession>A0AAN7TIP1</accession>
<comment type="caution">
    <text evidence="2">The sequence shown here is derived from an EMBL/GenBank/DDBJ whole genome shotgun (WGS) entry which is preliminary data.</text>
</comment>
<keyword evidence="1" id="KW-0732">Signal</keyword>
<dbReference type="EMBL" id="JAVRRL010000031">
    <property type="protein sequence ID" value="KAK5112399.1"/>
    <property type="molecule type" value="Genomic_DNA"/>
</dbReference>
<name>A0AAN7TIP1_9PEZI</name>
<dbReference type="Proteomes" id="UP001310890">
    <property type="component" value="Unassembled WGS sequence"/>
</dbReference>
<dbReference type="AlphaFoldDB" id="A0AAN7TIP1"/>
<organism evidence="2 3">
    <name type="scientific">Meristemomyces frigidus</name>
    <dbReference type="NCBI Taxonomy" id="1508187"/>
    <lineage>
        <taxon>Eukaryota</taxon>
        <taxon>Fungi</taxon>
        <taxon>Dikarya</taxon>
        <taxon>Ascomycota</taxon>
        <taxon>Pezizomycotina</taxon>
        <taxon>Dothideomycetes</taxon>
        <taxon>Dothideomycetidae</taxon>
        <taxon>Mycosphaerellales</taxon>
        <taxon>Teratosphaeriaceae</taxon>
        <taxon>Meristemomyces</taxon>
    </lineage>
</organism>